<protein>
    <submittedName>
        <fullName evidence="2">DUF4878 domain-containing protein</fullName>
    </submittedName>
</protein>
<dbReference type="Gene3D" id="3.10.450.50">
    <property type="match status" value="1"/>
</dbReference>
<dbReference type="Pfam" id="PF12870">
    <property type="entry name" value="DUF4878"/>
    <property type="match status" value="1"/>
</dbReference>
<dbReference type="InterPro" id="IPR032710">
    <property type="entry name" value="NTF2-like_dom_sf"/>
</dbReference>
<name>A0ABW0ZDE6_9ACTN</name>
<dbReference type="InterPro" id="IPR024267">
    <property type="entry name" value="DUF4878"/>
</dbReference>
<accession>A0ABW0ZDE6</accession>
<keyword evidence="3" id="KW-1185">Reference proteome</keyword>
<comment type="caution">
    <text evidence="2">The sequence shown here is derived from an EMBL/GenBank/DDBJ whole genome shotgun (WGS) entry which is preliminary data.</text>
</comment>
<evidence type="ECO:0000259" key="1">
    <source>
        <dbReference type="Pfam" id="PF12870"/>
    </source>
</evidence>
<dbReference type="RefSeq" id="WP_390320829.1">
    <property type="nucleotide sequence ID" value="NZ_JBHSPB010000027.1"/>
</dbReference>
<sequence length="138" mass="14443">MTLAASAAVLAAAVTTGTYLLWFQDPGAQPGEKGARKIVIAYIDALADGDMDEACKLLHPRVTASMAQAEGGCPGAMRTQVGKRLSGKDRERVAGIDVGDAQVEGKTARVEVSSGGSAAQKSTVVVERVDDRWRVLED</sequence>
<proteinExistence type="predicted"/>
<reference evidence="3" key="1">
    <citation type="journal article" date="2019" name="Int. J. Syst. Evol. Microbiol.">
        <title>The Global Catalogue of Microorganisms (GCM) 10K type strain sequencing project: providing services to taxonomists for standard genome sequencing and annotation.</title>
        <authorList>
            <consortium name="The Broad Institute Genomics Platform"/>
            <consortium name="The Broad Institute Genome Sequencing Center for Infectious Disease"/>
            <person name="Wu L."/>
            <person name="Ma J."/>
        </authorList>
    </citation>
    <scope>NUCLEOTIDE SEQUENCE [LARGE SCALE GENOMIC DNA]</scope>
    <source>
        <strain evidence="3">CGMCC 4.7304</strain>
    </source>
</reference>
<dbReference type="Proteomes" id="UP001596083">
    <property type="component" value="Unassembled WGS sequence"/>
</dbReference>
<organism evidence="2 3">
    <name type="scientific">Streptomyces gamaensis</name>
    <dbReference type="NCBI Taxonomy" id="1763542"/>
    <lineage>
        <taxon>Bacteria</taxon>
        <taxon>Bacillati</taxon>
        <taxon>Actinomycetota</taxon>
        <taxon>Actinomycetes</taxon>
        <taxon>Kitasatosporales</taxon>
        <taxon>Streptomycetaceae</taxon>
        <taxon>Streptomyces</taxon>
    </lineage>
</organism>
<evidence type="ECO:0000313" key="3">
    <source>
        <dbReference type="Proteomes" id="UP001596083"/>
    </source>
</evidence>
<gene>
    <name evidence="2" type="ORF">ACFP1Z_29850</name>
</gene>
<feature type="domain" description="DUF4878" evidence="1">
    <location>
        <begin position="31"/>
        <end position="135"/>
    </location>
</feature>
<dbReference type="SUPFAM" id="SSF54427">
    <property type="entry name" value="NTF2-like"/>
    <property type="match status" value="1"/>
</dbReference>
<evidence type="ECO:0000313" key="2">
    <source>
        <dbReference type="EMBL" id="MFC5724365.1"/>
    </source>
</evidence>
<dbReference type="EMBL" id="JBHSPB010000027">
    <property type="protein sequence ID" value="MFC5724365.1"/>
    <property type="molecule type" value="Genomic_DNA"/>
</dbReference>